<evidence type="ECO:0000313" key="1">
    <source>
        <dbReference type="EMBL" id="TLD72838.1"/>
    </source>
</evidence>
<dbReference type="InterPro" id="IPR011051">
    <property type="entry name" value="RmlC_Cupin_sf"/>
</dbReference>
<organism evidence="1 2">
    <name type="scientific">Phragmitibacter flavus</name>
    <dbReference type="NCBI Taxonomy" id="2576071"/>
    <lineage>
        <taxon>Bacteria</taxon>
        <taxon>Pseudomonadati</taxon>
        <taxon>Verrucomicrobiota</taxon>
        <taxon>Verrucomicrobiia</taxon>
        <taxon>Verrucomicrobiales</taxon>
        <taxon>Verrucomicrobiaceae</taxon>
        <taxon>Phragmitibacter</taxon>
    </lineage>
</organism>
<accession>A0A5R8KKI1</accession>
<sequence length="150" mass="16743">MSAYLSTKPGIQLLKKSDATLVDLEESYQRPGLISSILDFPITDAKAELTLGRFEMRPSVDFPFFYEYLEVKTITSGRIVVKDEDGITYAAEPGDVFIFTPPHLVMFCAESDGTAVYIGHRGPEPSFLPGYTSKVDTPIPEKVKAWWTPM</sequence>
<proteinExistence type="predicted"/>
<dbReference type="OrthoDB" id="6226972at2"/>
<dbReference type="AlphaFoldDB" id="A0A5R8KKI1"/>
<evidence type="ECO:0000313" key="2">
    <source>
        <dbReference type="Proteomes" id="UP000306196"/>
    </source>
</evidence>
<dbReference type="SUPFAM" id="SSF51182">
    <property type="entry name" value="RmlC-like cupins"/>
    <property type="match status" value="1"/>
</dbReference>
<name>A0A5R8KKI1_9BACT</name>
<dbReference type="EMBL" id="VAUV01000001">
    <property type="protein sequence ID" value="TLD72838.1"/>
    <property type="molecule type" value="Genomic_DNA"/>
</dbReference>
<evidence type="ECO:0008006" key="3">
    <source>
        <dbReference type="Google" id="ProtNLM"/>
    </source>
</evidence>
<keyword evidence="2" id="KW-1185">Reference proteome</keyword>
<dbReference type="InterPro" id="IPR014710">
    <property type="entry name" value="RmlC-like_jellyroll"/>
</dbReference>
<gene>
    <name evidence="1" type="ORF">FEM03_01840</name>
</gene>
<protein>
    <recommendedName>
        <fullName evidence="3">Cupin domain-containing protein</fullName>
    </recommendedName>
</protein>
<dbReference type="Gene3D" id="2.60.120.10">
    <property type="entry name" value="Jelly Rolls"/>
    <property type="match status" value="1"/>
</dbReference>
<reference evidence="1 2" key="1">
    <citation type="submission" date="2019-05" db="EMBL/GenBank/DDBJ databases">
        <title>Verrucobacter flavum gen. nov., sp. nov. a new member of the family Verrucomicrobiaceae.</title>
        <authorList>
            <person name="Szuroczki S."/>
            <person name="Abbaszade G."/>
            <person name="Szabo A."/>
            <person name="Felfoldi T."/>
            <person name="Schumann P."/>
            <person name="Boka K."/>
            <person name="Keki Z."/>
            <person name="Toumi M."/>
            <person name="Toth E."/>
        </authorList>
    </citation>
    <scope>NUCLEOTIDE SEQUENCE [LARGE SCALE GENOMIC DNA]</scope>
    <source>
        <strain evidence="1 2">MG-N-17</strain>
    </source>
</reference>
<dbReference type="Proteomes" id="UP000306196">
    <property type="component" value="Unassembled WGS sequence"/>
</dbReference>
<dbReference type="RefSeq" id="WP_138084461.1">
    <property type="nucleotide sequence ID" value="NZ_VAUV01000001.1"/>
</dbReference>
<comment type="caution">
    <text evidence="1">The sequence shown here is derived from an EMBL/GenBank/DDBJ whole genome shotgun (WGS) entry which is preliminary data.</text>
</comment>